<protein>
    <submittedName>
        <fullName evidence="2">Uncharacterized protein</fullName>
    </submittedName>
</protein>
<gene>
    <name evidence="2" type="ORF">GCM10008961_30620</name>
</gene>
<proteinExistence type="predicted"/>
<dbReference type="EMBL" id="BMQO01000020">
    <property type="protein sequence ID" value="GGS36852.1"/>
    <property type="molecule type" value="Genomic_DNA"/>
</dbReference>
<sequence length="229" mass="24393">MIAAHLGMLPGPAGATIANLVKHGYITQTGTTPRVIQIPGDTRPITHAAPTARKAGEAPPVPEPDPVSGVSPITQEELKARIRENAGQVRAVLSKEPMTELDLRARLPDMTLSHLRAALGHLEGAGTVCRVPGPTPASRAAYALDELELPAPQRSHLTAEGRMVEAHLTQVTDRSERDTASNMALKLGLPREQIEEALAVLHAQGRLRWSRTGMLLHFTLVTAAAEVAA</sequence>
<accession>A0ABQ2ST38</accession>
<organism evidence="2 3">
    <name type="scientific">Deinococcus knuensis</name>
    <dbReference type="NCBI Taxonomy" id="1837380"/>
    <lineage>
        <taxon>Bacteria</taxon>
        <taxon>Thermotogati</taxon>
        <taxon>Deinococcota</taxon>
        <taxon>Deinococci</taxon>
        <taxon>Deinococcales</taxon>
        <taxon>Deinococcaceae</taxon>
        <taxon>Deinococcus</taxon>
    </lineage>
</organism>
<name>A0ABQ2ST38_9DEIO</name>
<evidence type="ECO:0000313" key="3">
    <source>
        <dbReference type="Proteomes" id="UP000620633"/>
    </source>
</evidence>
<reference evidence="3" key="1">
    <citation type="journal article" date="2019" name="Int. J. Syst. Evol. Microbiol.">
        <title>The Global Catalogue of Microorganisms (GCM) 10K type strain sequencing project: providing services to taxonomists for standard genome sequencing and annotation.</title>
        <authorList>
            <consortium name="The Broad Institute Genomics Platform"/>
            <consortium name="The Broad Institute Genome Sequencing Center for Infectious Disease"/>
            <person name="Wu L."/>
            <person name="Ma J."/>
        </authorList>
    </citation>
    <scope>NUCLEOTIDE SEQUENCE [LARGE SCALE GENOMIC DNA]</scope>
    <source>
        <strain evidence="3">JCM 31406</strain>
    </source>
</reference>
<evidence type="ECO:0000256" key="1">
    <source>
        <dbReference type="SAM" id="MobiDB-lite"/>
    </source>
</evidence>
<keyword evidence="3" id="KW-1185">Reference proteome</keyword>
<comment type="caution">
    <text evidence="2">The sequence shown here is derived from an EMBL/GenBank/DDBJ whole genome shotgun (WGS) entry which is preliminary data.</text>
</comment>
<evidence type="ECO:0000313" key="2">
    <source>
        <dbReference type="EMBL" id="GGS36852.1"/>
    </source>
</evidence>
<dbReference type="RefSeq" id="WP_189103155.1">
    <property type="nucleotide sequence ID" value="NZ_BMQO01000020.1"/>
</dbReference>
<dbReference type="Proteomes" id="UP000620633">
    <property type="component" value="Unassembled WGS sequence"/>
</dbReference>
<feature type="region of interest" description="Disordered" evidence="1">
    <location>
        <begin position="35"/>
        <end position="69"/>
    </location>
</feature>